<comment type="caution">
    <text evidence="2">The sequence shown here is derived from an EMBL/GenBank/DDBJ whole genome shotgun (WGS) entry which is preliminary data.</text>
</comment>
<dbReference type="AlphaFoldDB" id="A0A6L2MBX4"/>
<feature type="compositionally biased region" description="Basic residues" evidence="1">
    <location>
        <begin position="374"/>
        <end position="384"/>
    </location>
</feature>
<reference evidence="2" key="1">
    <citation type="journal article" date="2019" name="Sci. Rep.">
        <title>Draft genome of Tanacetum cinerariifolium, the natural source of mosquito coil.</title>
        <authorList>
            <person name="Yamashiro T."/>
            <person name="Shiraishi A."/>
            <person name="Satake H."/>
            <person name="Nakayama K."/>
        </authorList>
    </citation>
    <scope>NUCLEOTIDE SEQUENCE</scope>
</reference>
<name>A0A6L2MBX4_TANCI</name>
<evidence type="ECO:0000313" key="2">
    <source>
        <dbReference type="EMBL" id="GEU70044.1"/>
    </source>
</evidence>
<feature type="region of interest" description="Disordered" evidence="1">
    <location>
        <begin position="361"/>
        <end position="401"/>
    </location>
</feature>
<gene>
    <name evidence="2" type="ORF">Tci_042022</name>
</gene>
<proteinExistence type="predicted"/>
<feature type="region of interest" description="Disordered" evidence="1">
    <location>
        <begin position="518"/>
        <end position="538"/>
    </location>
</feature>
<feature type="compositionally biased region" description="Basic residues" evidence="1">
    <location>
        <begin position="618"/>
        <end position="627"/>
    </location>
</feature>
<feature type="region of interest" description="Disordered" evidence="1">
    <location>
        <begin position="583"/>
        <end position="665"/>
    </location>
</feature>
<feature type="compositionally biased region" description="Low complexity" evidence="1">
    <location>
        <begin position="521"/>
        <end position="534"/>
    </location>
</feature>
<accession>A0A6L2MBX4</accession>
<evidence type="ECO:0000256" key="1">
    <source>
        <dbReference type="SAM" id="MobiDB-lite"/>
    </source>
</evidence>
<protein>
    <submittedName>
        <fullName evidence="2">Uncharacterized protein</fullName>
    </submittedName>
</protein>
<sequence length="859" mass="98719">MSWFSRCSLCGSSFNSGNCRNCTNVSFRDEPVYDSNLNSYNQKPSFSNPLPYHNCETDSMFNTGSAFQAEVAKLQQNIERFMAQQSCSYYGGPFNSGNCPSCSIVRAKNKFIHDTNPFPYDNTPDFYDQPPQHHVETYLCELCGNDSHLAFLFTPLFDSNKDEYFDSKGDVDKINAFVIPSDFEDGYYDSEGDVLYLESFLSDDTTPNLPPEVFLYRDPRCLSKTLSNDRLRQSRTEILWGLYNNANVDYATLIWEDLQYQIDYRQTKVRRHEIMPYPKFTKVIIHYFMSQHKSISKREGSPYHNVANGGLLDRLKFVSKGNKYQVYRNLIPDALITDDIRNSKAYKMLFKYSTNLIPPKKSKGRAVKEDLPKKPTKSKQKPSKVAKATEEPAAPKRPQLPSRRISLKGNVIIQEPPHAPVKQTYESFEKHKGIEILSDVAQLKIDTLKAQKARRRVNRLQHQAGGLNEGDGIQLEVPDETKNLSESDDDSDKSGSTDEEFLPKTGYEFAKPMMQEEIVKSSSSLVQSSSSNQSTIEATKLPFKLELKNIVYEKMLKSGSSCTHKTHEKLFNALTWSIKIDESRSKQTTQPDPILKKRDCDSDDKDEDPSTGSNQGKQMKKKKKWKRKEYSMKSSTPKDSSRGMPPSKPSKSRKFRYKSPSPEPQVKMIDDAQEQPWFKEKVNDVVPPLTFDELMSTPILLSAFAMNLLGLTMLTRDVLIGHVFNLLKVTYKSYGKLEYNFEVCFRALTDQLDWTHPEGYDRPDMAKKKWGYGYLKEIVVKRADQKHYTFKEDFVTALKMFTKSIVVDNRVKDVQLGVESYQRKLNLLKPQRTNFGITSKELYTPNYDPRGVIYQDKLK</sequence>
<feature type="region of interest" description="Disordered" evidence="1">
    <location>
        <begin position="461"/>
        <end position="506"/>
    </location>
</feature>
<dbReference type="EMBL" id="BKCJ010006045">
    <property type="protein sequence ID" value="GEU70044.1"/>
    <property type="molecule type" value="Genomic_DNA"/>
</dbReference>
<organism evidence="2">
    <name type="scientific">Tanacetum cinerariifolium</name>
    <name type="common">Dalmatian daisy</name>
    <name type="synonym">Chrysanthemum cinerariifolium</name>
    <dbReference type="NCBI Taxonomy" id="118510"/>
    <lineage>
        <taxon>Eukaryota</taxon>
        <taxon>Viridiplantae</taxon>
        <taxon>Streptophyta</taxon>
        <taxon>Embryophyta</taxon>
        <taxon>Tracheophyta</taxon>
        <taxon>Spermatophyta</taxon>
        <taxon>Magnoliopsida</taxon>
        <taxon>eudicotyledons</taxon>
        <taxon>Gunneridae</taxon>
        <taxon>Pentapetalae</taxon>
        <taxon>asterids</taxon>
        <taxon>campanulids</taxon>
        <taxon>Asterales</taxon>
        <taxon>Asteraceae</taxon>
        <taxon>Asteroideae</taxon>
        <taxon>Anthemideae</taxon>
        <taxon>Anthemidinae</taxon>
        <taxon>Tanacetum</taxon>
    </lineage>
</organism>